<comment type="caution">
    <text evidence="1">The sequence shown here is derived from an EMBL/GenBank/DDBJ whole genome shotgun (WGS) entry which is preliminary data.</text>
</comment>
<gene>
    <name evidence="1" type="ORF">GMST_31610</name>
</gene>
<protein>
    <submittedName>
        <fullName evidence="1">Uncharacterized protein</fullName>
    </submittedName>
</protein>
<name>A0A6V8MLF8_9BACT</name>
<evidence type="ECO:0000313" key="1">
    <source>
        <dbReference type="EMBL" id="GFO60836.1"/>
    </source>
</evidence>
<dbReference type="EMBL" id="BLXX01000010">
    <property type="protein sequence ID" value="GFO60836.1"/>
    <property type="molecule type" value="Genomic_DNA"/>
</dbReference>
<evidence type="ECO:0000313" key="2">
    <source>
        <dbReference type="Proteomes" id="UP000556026"/>
    </source>
</evidence>
<sequence length="120" mass="13652">MKVEIKSIADKGVKEKERIIFKVVSDTDIGDHVLIQTGYSNGEVTVATFHTYWFPYKAVAAGDLVVLYSKSGKESEKTIAQNKRTHFFYWGLEVPIWNRNDRAPVLLHAPEWVSKGPDEL</sequence>
<accession>A0A6V8MLF8</accession>
<dbReference type="Proteomes" id="UP000556026">
    <property type="component" value="Unassembled WGS sequence"/>
</dbReference>
<dbReference type="RefSeq" id="WP_183355639.1">
    <property type="nucleotide sequence ID" value="NZ_BLXX01000010.1"/>
</dbReference>
<keyword evidence="2" id="KW-1185">Reference proteome</keyword>
<reference evidence="2" key="1">
    <citation type="submission" date="2020-06" db="EMBL/GenBank/DDBJ databases">
        <title>Draft genomic sequence of Geomonas sp. Red330.</title>
        <authorList>
            <person name="Itoh H."/>
            <person name="Zhenxing X."/>
            <person name="Ushijima N."/>
            <person name="Masuda Y."/>
            <person name="Shiratori Y."/>
            <person name="Senoo K."/>
        </authorList>
    </citation>
    <scope>NUCLEOTIDE SEQUENCE [LARGE SCALE GENOMIC DNA]</scope>
    <source>
        <strain evidence="2">Red330</strain>
    </source>
</reference>
<proteinExistence type="predicted"/>
<dbReference type="AlphaFoldDB" id="A0A6V8MLF8"/>
<organism evidence="1 2">
    <name type="scientific">Geomonas silvestris</name>
    <dbReference type="NCBI Taxonomy" id="2740184"/>
    <lineage>
        <taxon>Bacteria</taxon>
        <taxon>Pseudomonadati</taxon>
        <taxon>Thermodesulfobacteriota</taxon>
        <taxon>Desulfuromonadia</taxon>
        <taxon>Geobacterales</taxon>
        <taxon>Geobacteraceae</taxon>
        <taxon>Geomonas</taxon>
    </lineage>
</organism>